<dbReference type="PANTHER" id="PTHR10372:SF6">
    <property type="entry name" value="CATENIN DELTA-1"/>
    <property type="match status" value="1"/>
</dbReference>
<evidence type="ECO:0000256" key="4">
    <source>
        <dbReference type="ARBA" id="ARBA00022889"/>
    </source>
</evidence>
<evidence type="ECO:0000256" key="6">
    <source>
        <dbReference type="PROSITE-ProRule" id="PRU00259"/>
    </source>
</evidence>
<comment type="caution">
    <text evidence="8">The sequence shown here is derived from an EMBL/GenBank/DDBJ whole genome shotgun (WGS) entry which is preliminary data.</text>
</comment>
<dbReference type="PANTHER" id="PTHR10372">
    <property type="entry name" value="PLAKOPHILLIN-RELATED"/>
    <property type="match status" value="1"/>
</dbReference>
<organism evidence="8 9">
    <name type="scientific">Ameca splendens</name>
    <dbReference type="NCBI Taxonomy" id="208324"/>
    <lineage>
        <taxon>Eukaryota</taxon>
        <taxon>Metazoa</taxon>
        <taxon>Chordata</taxon>
        <taxon>Craniata</taxon>
        <taxon>Vertebrata</taxon>
        <taxon>Euteleostomi</taxon>
        <taxon>Actinopterygii</taxon>
        <taxon>Neopterygii</taxon>
        <taxon>Teleostei</taxon>
        <taxon>Neoteleostei</taxon>
        <taxon>Acanthomorphata</taxon>
        <taxon>Ovalentaria</taxon>
        <taxon>Atherinomorphae</taxon>
        <taxon>Cyprinodontiformes</taxon>
        <taxon>Goodeidae</taxon>
        <taxon>Ameca</taxon>
    </lineage>
</organism>
<feature type="compositionally biased region" description="Polar residues" evidence="7">
    <location>
        <begin position="254"/>
        <end position="263"/>
    </location>
</feature>
<dbReference type="InterPro" id="IPR011989">
    <property type="entry name" value="ARM-like"/>
</dbReference>
<dbReference type="SUPFAM" id="SSF48371">
    <property type="entry name" value="ARM repeat"/>
    <property type="match status" value="1"/>
</dbReference>
<evidence type="ECO:0000313" key="9">
    <source>
        <dbReference type="Proteomes" id="UP001469553"/>
    </source>
</evidence>
<proteinExistence type="inferred from homology"/>
<dbReference type="EMBL" id="JAHRIP010000106">
    <property type="protein sequence ID" value="MEQ2278797.1"/>
    <property type="molecule type" value="Genomic_DNA"/>
</dbReference>
<feature type="compositionally biased region" description="Polar residues" evidence="7">
    <location>
        <begin position="52"/>
        <end position="63"/>
    </location>
</feature>
<dbReference type="SMART" id="SM00185">
    <property type="entry name" value="ARM"/>
    <property type="match status" value="5"/>
</dbReference>
<keyword evidence="5" id="KW-0965">Cell junction</keyword>
<evidence type="ECO:0000256" key="1">
    <source>
        <dbReference type="ARBA" id="ARBA00004282"/>
    </source>
</evidence>
<feature type="region of interest" description="Disordered" evidence="7">
    <location>
        <begin position="251"/>
        <end position="288"/>
    </location>
</feature>
<comment type="similarity">
    <text evidence="2">Belongs to the beta-catenin family.</text>
</comment>
<evidence type="ECO:0000256" key="7">
    <source>
        <dbReference type="SAM" id="MobiDB-lite"/>
    </source>
</evidence>
<feature type="region of interest" description="Disordered" evidence="7">
    <location>
        <begin position="503"/>
        <end position="586"/>
    </location>
</feature>
<name>A0ABV0XBG9_9TELE</name>
<accession>A0ABV0XBG9</accession>
<dbReference type="InterPro" id="IPR028435">
    <property type="entry name" value="Plakophilin/d_Catenin"/>
</dbReference>
<feature type="compositionally biased region" description="Basic residues" evidence="7">
    <location>
        <begin position="268"/>
        <end position="279"/>
    </location>
</feature>
<evidence type="ECO:0000256" key="3">
    <source>
        <dbReference type="ARBA" id="ARBA00022737"/>
    </source>
</evidence>
<evidence type="ECO:0000256" key="2">
    <source>
        <dbReference type="ARBA" id="ARBA00005462"/>
    </source>
</evidence>
<evidence type="ECO:0000256" key="5">
    <source>
        <dbReference type="ARBA" id="ARBA00022949"/>
    </source>
</evidence>
<dbReference type="InterPro" id="IPR000225">
    <property type="entry name" value="Armadillo"/>
</dbReference>
<evidence type="ECO:0000313" key="8">
    <source>
        <dbReference type="EMBL" id="MEQ2278797.1"/>
    </source>
</evidence>
<dbReference type="Pfam" id="PF00514">
    <property type="entry name" value="Arm"/>
    <property type="match status" value="2"/>
</dbReference>
<feature type="repeat" description="ARM" evidence="6">
    <location>
        <begin position="97"/>
        <end position="140"/>
    </location>
</feature>
<reference evidence="8 9" key="1">
    <citation type="submission" date="2021-06" db="EMBL/GenBank/DDBJ databases">
        <authorList>
            <person name="Palmer J.M."/>
        </authorList>
    </citation>
    <scope>NUCLEOTIDE SEQUENCE [LARGE SCALE GENOMIC DNA]</scope>
    <source>
        <strain evidence="8 9">AS_MEX2019</strain>
        <tissue evidence="8">Muscle</tissue>
    </source>
</reference>
<gene>
    <name evidence="8" type="primary">CTNND1</name>
    <name evidence="8" type="ORF">AMECASPLE_002829</name>
</gene>
<keyword evidence="4" id="KW-0130">Cell adhesion</keyword>
<keyword evidence="9" id="KW-1185">Reference proteome</keyword>
<comment type="subcellular location">
    <subcellularLocation>
        <location evidence="1">Cell junction</location>
    </subcellularLocation>
</comment>
<sequence length="586" mass="63932">MGIGPLRSPPSSAAQSSLHRSLTVPPAGGGPTGGWSCVSRSGLAQRGPARSNPATRRSPTSPDTRLGSRVHYAACGALKNISFGKDADNKIAIKNCDGVPALIRLLRKTRDQDLTDIITGTLWNLSSQDSVKMEIVDHALHALSDEVMVTRSGWERGSNGAGGGEEDCKPRHLEWEIALTNTAGCLRNVSSERKEARRKLRECTGLVDSVMYIVQSQINCKEVDNKLTENCVCLLRNLSYHVHIEVPGAERYQETTPNSQGSASFSQKSRRFSSRRGKGKKNDDANADKIQIPVRTTPAKGYELLFQPEVVRIYTSLLKESRNPTVLEASAGAIQNLCAGRWTYGQYIRVLTRTEGGLPLLTELLAHGNDRVVYAMSGALRNLAIDGRNKELLGEHAIPHLVANLPGGGQSQPVRALTEDTVVSILSTLHEVLGSSVDAAKSLRASQGIERLVLINKDSNRSEREVRGAGLVLQSVWGYKELRRTLEKDGWKKTDFMVNLNPPVNNDRPNGGFEDSTLPLLDKGGKSEREMIPLNELGPDAYSTLDQRGRKNTLDNNLEPADQDSVQGGMYGERQASLPLLDSYDG</sequence>
<feature type="repeat" description="ARM" evidence="6">
    <location>
        <begin position="356"/>
        <end position="393"/>
    </location>
</feature>
<dbReference type="PROSITE" id="PS50176">
    <property type="entry name" value="ARM_REPEAT"/>
    <property type="match status" value="2"/>
</dbReference>
<keyword evidence="3" id="KW-0677">Repeat</keyword>
<feature type="region of interest" description="Disordered" evidence="7">
    <location>
        <begin position="1"/>
        <end position="67"/>
    </location>
</feature>
<protein>
    <submittedName>
        <fullName evidence="8">Catenin delta-1</fullName>
    </submittedName>
</protein>
<feature type="compositionally biased region" description="Polar residues" evidence="7">
    <location>
        <begin position="9"/>
        <end position="20"/>
    </location>
</feature>
<dbReference type="InterPro" id="IPR016024">
    <property type="entry name" value="ARM-type_fold"/>
</dbReference>
<dbReference type="Proteomes" id="UP001469553">
    <property type="component" value="Unassembled WGS sequence"/>
</dbReference>
<dbReference type="Gene3D" id="1.25.10.10">
    <property type="entry name" value="Leucine-rich Repeat Variant"/>
    <property type="match status" value="1"/>
</dbReference>